<name>A0A917HNW5_9BACL</name>
<evidence type="ECO:0000256" key="3">
    <source>
        <dbReference type="ARBA" id="ARBA00022845"/>
    </source>
</evidence>
<evidence type="ECO:0000256" key="1">
    <source>
        <dbReference type="ARBA" id="ARBA00022490"/>
    </source>
</evidence>
<keyword evidence="1 5" id="KW-0963">Cytoplasm</keyword>
<dbReference type="GO" id="GO:0005829">
    <property type="term" value="C:cytosol"/>
    <property type="evidence" value="ECO:0007669"/>
    <property type="project" value="TreeGrafter"/>
</dbReference>
<evidence type="ECO:0000256" key="6">
    <source>
        <dbReference type="SAM" id="Coils"/>
    </source>
</evidence>
<protein>
    <recommendedName>
        <fullName evidence="5">Translational regulator CsrA</fullName>
    </recommendedName>
</protein>
<dbReference type="GO" id="GO:0048027">
    <property type="term" value="F:mRNA 5'-UTR binding"/>
    <property type="evidence" value="ECO:0007669"/>
    <property type="project" value="UniProtKB-UniRule"/>
</dbReference>
<keyword evidence="5" id="KW-1005">Bacterial flagellum biogenesis</keyword>
<dbReference type="Gene3D" id="2.60.40.4380">
    <property type="entry name" value="Translational regulator CsrA"/>
    <property type="match status" value="1"/>
</dbReference>
<dbReference type="GO" id="GO:1902208">
    <property type="term" value="P:regulation of bacterial-type flagellum assembly"/>
    <property type="evidence" value="ECO:0007669"/>
    <property type="project" value="UniProtKB-UniRule"/>
</dbReference>
<evidence type="ECO:0000313" key="7">
    <source>
        <dbReference type="EMBL" id="GGG84446.1"/>
    </source>
</evidence>
<comment type="function">
    <text evidence="5">A translational regulator that binds mRNA to regulate translation initiation and/or mRNA stability. Usually binds in the 5'-UTR at or near the Shine-Dalgarno sequence preventing ribosome-binding, thus repressing translation. Its main target seems to be the major flagellin gene, while its function is anatagonized by FliW.</text>
</comment>
<comment type="subunit">
    <text evidence="5">Homodimer; the beta-strands of each monomer intercalate to form a hydrophobic core, while the alpha-helices form wings that extend away from the core.</text>
</comment>
<evidence type="ECO:0000313" key="8">
    <source>
        <dbReference type="Proteomes" id="UP000600247"/>
    </source>
</evidence>
<dbReference type="SUPFAM" id="SSF117130">
    <property type="entry name" value="CsrA-like"/>
    <property type="match status" value="1"/>
</dbReference>
<dbReference type="FunFam" id="2.60.40.4380:FF:000002">
    <property type="entry name" value="Translational regulator CsrA"/>
    <property type="match status" value="1"/>
</dbReference>
<gene>
    <name evidence="5 7" type="primary">csrA</name>
    <name evidence="7" type="ORF">GCM10010918_47870</name>
</gene>
<evidence type="ECO:0000256" key="5">
    <source>
        <dbReference type="HAMAP-Rule" id="MF_00167"/>
    </source>
</evidence>
<keyword evidence="3 5" id="KW-0810">Translation regulation</keyword>
<evidence type="ECO:0000256" key="2">
    <source>
        <dbReference type="ARBA" id="ARBA00022491"/>
    </source>
</evidence>
<keyword evidence="2 5" id="KW-0678">Repressor</keyword>
<dbReference type="EMBL" id="BMHY01000013">
    <property type="protein sequence ID" value="GGG84446.1"/>
    <property type="molecule type" value="Genomic_DNA"/>
</dbReference>
<proteinExistence type="inferred from homology"/>
<organism evidence="7 8">
    <name type="scientific">Paenibacillus radicis</name>
    <name type="common">ex Gao et al. 2016</name>
    <dbReference type="NCBI Taxonomy" id="1737354"/>
    <lineage>
        <taxon>Bacteria</taxon>
        <taxon>Bacillati</taxon>
        <taxon>Bacillota</taxon>
        <taxon>Bacilli</taxon>
        <taxon>Bacillales</taxon>
        <taxon>Paenibacillaceae</taxon>
        <taxon>Paenibacillus</taxon>
    </lineage>
</organism>
<keyword evidence="4 5" id="KW-0694">RNA-binding</keyword>
<dbReference type="HAMAP" id="MF_00167">
    <property type="entry name" value="CsrA"/>
    <property type="match status" value="1"/>
</dbReference>
<dbReference type="NCBIfam" id="NF002469">
    <property type="entry name" value="PRK01712.1"/>
    <property type="match status" value="1"/>
</dbReference>
<comment type="caution">
    <text evidence="7">The sequence shown here is derived from an EMBL/GenBank/DDBJ whole genome shotgun (WGS) entry which is preliminary data.</text>
</comment>
<dbReference type="InterPro" id="IPR003751">
    <property type="entry name" value="CsrA"/>
</dbReference>
<dbReference type="GO" id="GO:0045947">
    <property type="term" value="P:negative regulation of translational initiation"/>
    <property type="evidence" value="ECO:0007669"/>
    <property type="project" value="UniProtKB-UniRule"/>
</dbReference>
<keyword evidence="6" id="KW-0175">Coiled coil</keyword>
<sequence length="78" mass="8682">MLVLTRKRGESVLIGDDIEISILEIVGDSIKIGIKAPGEIGIIRKELYVSVEKMNQNAQQSTITVADLKNQFEKIKKN</sequence>
<evidence type="ECO:0000256" key="4">
    <source>
        <dbReference type="ARBA" id="ARBA00022884"/>
    </source>
</evidence>
<comment type="similarity">
    <text evidence="5">Belongs to the CsrA/RsmA family.</text>
</comment>
<reference evidence="7 8" key="1">
    <citation type="journal article" date="2014" name="Int. J. Syst. Evol. Microbiol.">
        <title>Complete genome sequence of Corynebacterium casei LMG S-19264T (=DSM 44701T), isolated from a smear-ripened cheese.</title>
        <authorList>
            <consortium name="US DOE Joint Genome Institute (JGI-PGF)"/>
            <person name="Walter F."/>
            <person name="Albersmeier A."/>
            <person name="Kalinowski J."/>
            <person name="Ruckert C."/>
        </authorList>
    </citation>
    <scope>NUCLEOTIDE SEQUENCE [LARGE SCALE GENOMIC DNA]</scope>
    <source>
        <strain evidence="7 8">CGMCC 1.15286</strain>
    </source>
</reference>
<feature type="coiled-coil region" evidence="6">
    <location>
        <begin position="51"/>
        <end position="78"/>
    </location>
</feature>
<dbReference type="GO" id="GO:0006402">
    <property type="term" value="P:mRNA catabolic process"/>
    <property type="evidence" value="ECO:0007669"/>
    <property type="project" value="InterPro"/>
</dbReference>
<dbReference type="AlphaFoldDB" id="A0A917HNW5"/>
<dbReference type="RefSeq" id="WP_188892214.1">
    <property type="nucleotide sequence ID" value="NZ_BMHY01000013.1"/>
</dbReference>
<dbReference type="GO" id="GO:0006109">
    <property type="term" value="P:regulation of carbohydrate metabolic process"/>
    <property type="evidence" value="ECO:0007669"/>
    <property type="project" value="InterPro"/>
</dbReference>
<dbReference type="PANTHER" id="PTHR34984:SF1">
    <property type="entry name" value="CARBON STORAGE REGULATOR"/>
    <property type="match status" value="1"/>
</dbReference>
<dbReference type="GO" id="GO:0044781">
    <property type="term" value="P:bacterial-type flagellum organization"/>
    <property type="evidence" value="ECO:0007669"/>
    <property type="project" value="UniProtKB-KW"/>
</dbReference>
<dbReference type="NCBIfam" id="TIGR00202">
    <property type="entry name" value="csrA"/>
    <property type="match status" value="1"/>
</dbReference>
<dbReference type="Pfam" id="PF02599">
    <property type="entry name" value="CsrA"/>
    <property type="match status" value="1"/>
</dbReference>
<comment type="subcellular location">
    <subcellularLocation>
        <location evidence="5">Cytoplasm</location>
    </subcellularLocation>
</comment>
<dbReference type="Proteomes" id="UP000600247">
    <property type="component" value="Unassembled WGS sequence"/>
</dbReference>
<dbReference type="InterPro" id="IPR036107">
    <property type="entry name" value="CsrA_sf"/>
</dbReference>
<dbReference type="PANTHER" id="PTHR34984">
    <property type="entry name" value="CARBON STORAGE REGULATOR"/>
    <property type="match status" value="1"/>
</dbReference>
<keyword evidence="8" id="KW-1185">Reference proteome</keyword>
<accession>A0A917HNW5</accession>